<dbReference type="SUPFAM" id="SSF52172">
    <property type="entry name" value="CheY-like"/>
    <property type="match status" value="1"/>
</dbReference>
<name>A0A972FIE5_9FLAO</name>
<reference evidence="4" key="1">
    <citation type="submission" date="2020-02" db="EMBL/GenBank/DDBJ databases">
        <title>Flavobacterium sp. genome.</title>
        <authorList>
            <person name="Jung H.S."/>
            <person name="Baek J.H."/>
            <person name="Jeon C.O."/>
        </authorList>
    </citation>
    <scope>NUCLEOTIDE SEQUENCE</scope>
    <source>
        <strain evidence="4">SE-s28</strain>
    </source>
</reference>
<evidence type="ECO:0000313" key="4">
    <source>
        <dbReference type="EMBL" id="NMH26574.1"/>
    </source>
</evidence>
<keyword evidence="5" id="KW-1185">Reference proteome</keyword>
<evidence type="ECO:0000313" key="5">
    <source>
        <dbReference type="Proteomes" id="UP000712080"/>
    </source>
</evidence>
<dbReference type="InterPro" id="IPR011006">
    <property type="entry name" value="CheY-like_superfamily"/>
</dbReference>
<accession>A0A972FIE5</accession>
<organism evidence="4 5">
    <name type="scientific">Flavobacterium silvaticum</name>
    <dbReference type="NCBI Taxonomy" id="1852020"/>
    <lineage>
        <taxon>Bacteria</taxon>
        <taxon>Pseudomonadati</taxon>
        <taxon>Bacteroidota</taxon>
        <taxon>Flavobacteriia</taxon>
        <taxon>Flavobacteriales</taxon>
        <taxon>Flavobacteriaceae</taxon>
        <taxon>Flavobacterium</taxon>
    </lineage>
</organism>
<dbReference type="RefSeq" id="WP_169525507.1">
    <property type="nucleotide sequence ID" value="NZ_JAAMPU010000092.1"/>
</dbReference>
<dbReference type="Proteomes" id="UP000712080">
    <property type="component" value="Unassembled WGS sequence"/>
</dbReference>
<dbReference type="PANTHER" id="PTHR44591:SF3">
    <property type="entry name" value="RESPONSE REGULATORY DOMAIN-CONTAINING PROTEIN"/>
    <property type="match status" value="1"/>
</dbReference>
<dbReference type="GO" id="GO:0000160">
    <property type="term" value="P:phosphorelay signal transduction system"/>
    <property type="evidence" value="ECO:0007669"/>
    <property type="project" value="InterPro"/>
</dbReference>
<keyword evidence="1 2" id="KW-0597">Phosphoprotein</keyword>
<dbReference type="PROSITE" id="PS50110">
    <property type="entry name" value="RESPONSE_REGULATORY"/>
    <property type="match status" value="1"/>
</dbReference>
<proteinExistence type="predicted"/>
<comment type="caution">
    <text evidence="4">The sequence shown here is derived from an EMBL/GenBank/DDBJ whole genome shotgun (WGS) entry which is preliminary data.</text>
</comment>
<dbReference type="AlphaFoldDB" id="A0A972FIE5"/>
<gene>
    <name evidence="4" type="ORF">G6047_00890</name>
</gene>
<dbReference type="EMBL" id="JAAMPU010000092">
    <property type="protein sequence ID" value="NMH26574.1"/>
    <property type="molecule type" value="Genomic_DNA"/>
</dbReference>
<evidence type="ECO:0000256" key="1">
    <source>
        <dbReference type="ARBA" id="ARBA00022553"/>
    </source>
</evidence>
<dbReference type="InterPro" id="IPR001789">
    <property type="entry name" value="Sig_transdc_resp-reg_receiver"/>
</dbReference>
<feature type="modified residue" description="4-aspartylphosphate" evidence="2">
    <location>
        <position position="63"/>
    </location>
</feature>
<dbReference type="SMART" id="SM00448">
    <property type="entry name" value="REC"/>
    <property type="match status" value="1"/>
</dbReference>
<dbReference type="InterPro" id="IPR050595">
    <property type="entry name" value="Bact_response_regulator"/>
</dbReference>
<sequence length="154" mass="17732">MSFPNPDFFTWYHVDDDPDDLSIYADFISEYAPQVNLEQFSSSMELIRRLNTTRNYPRILLIDLNMPILDGLGCLRHVRILPHVSTFTRLVMLSTTSSPEMIEMCRNAGAHFYAVKPSGPEGIRQLIETLVEICQTEYVWPVSKSRFLLTTQGQ</sequence>
<evidence type="ECO:0000256" key="2">
    <source>
        <dbReference type="PROSITE-ProRule" id="PRU00169"/>
    </source>
</evidence>
<evidence type="ECO:0000259" key="3">
    <source>
        <dbReference type="PROSITE" id="PS50110"/>
    </source>
</evidence>
<dbReference type="Pfam" id="PF00072">
    <property type="entry name" value="Response_reg"/>
    <property type="match status" value="1"/>
</dbReference>
<protein>
    <submittedName>
        <fullName evidence="4">Response regulator</fullName>
    </submittedName>
</protein>
<dbReference type="Gene3D" id="3.40.50.2300">
    <property type="match status" value="1"/>
</dbReference>
<dbReference type="PANTHER" id="PTHR44591">
    <property type="entry name" value="STRESS RESPONSE REGULATOR PROTEIN 1"/>
    <property type="match status" value="1"/>
</dbReference>
<feature type="domain" description="Response regulatory" evidence="3">
    <location>
        <begin position="10"/>
        <end position="131"/>
    </location>
</feature>